<dbReference type="PANTHER" id="PTHR43330:SF27">
    <property type="entry name" value="METHIONINE AMINOPEPTIDASE"/>
    <property type="match status" value="1"/>
</dbReference>
<feature type="domain" description="Peptidase M24" evidence="1">
    <location>
        <begin position="63"/>
        <end position="246"/>
    </location>
</feature>
<dbReference type="GO" id="GO:0070006">
    <property type="term" value="F:metalloaminopeptidase activity"/>
    <property type="evidence" value="ECO:0007669"/>
    <property type="project" value="TreeGrafter"/>
</dbReference>
<reference evidence="3" key="1">
    <citation type="submission" date="2016-10" db="EMBL/GenBank/DDBJ databases">
        <authorList>
            <person name="Varghese N."/>
            <person name="Submissions S."/>
        </authorList>
    </citation>
    <scope>NUCLEOTIDE SEQUENCE [LARGE SCALE GENOMIC DNA]</scope>
    <source>
        <strain evidence="3">DSM 9751</strain>
    </source>
</reference>
<dbReference type="RefSeq" id="WP_167365625.1">
    <property type="nucleotide sequence ID" value="NZ_FNTJ01000001.1"/>
</dbReference>
<gene>
    <name evidence="2" type="ORF">SAMN05216178_1124</name>
</gene>
<dbReference type="InterPro" id="IPR000994">
    <property type="entry name" value="Pept_M24"/>
</dbReference>
<keyword evidence="2" id="KW-0378">Hydrolase</keyword>
<keyword evidence="2" id="KW-0645">Protease</keyword>
<organism evidence="2 3">
    <name type="scientific">Pseudomonas saponiphila</name>
    <dbReference type="NCBI Taxonomy" id="556534"/>
    <lineage>
        <taxon>Bacteria</taxon>
        <taxon>Pseudomonadati</taxon>
        <taxon>Pseudomonadota</taxon>
        <taxon>Gammaproteobacteria</taxon>
        <taxon>Pseudomonadales</taxon>
        <taxon>Pseudomonadaceae</taxon>
        <taxon>Pseudomonas</taxon>
    </lineage>
</organism>
<accession>A0A1H4K8V6</accession>
<dbReference type="Pfam" id="PF00557">
    <property type="entry name" value="Peptidase_M24"/>
    <property type="match status" value="1"/>
</dbReference>
<keyword evidence="2" id="KW-0031">Aminopeptidase</keyword>
<dbReference type="SUPFAM" id="SSF55920">
    <property type="entry name" value="Creatinase/aminopeptidase"/>
    <property type="match status" value="1"/>
</dbReference>
<evidence type="ECO:0000259" key="1">
    <source>
        <dbReference type="Pfam" id="PF00557"/>
    </source>
</evidence>
<dbReference type="InterPro" id="IPR036005">
    <property type="entry name" value="Creatinase/aminopeptidase-like"/>
</dbReference>
<sequence>MSVFGKLLRTLGLSAEAPELPSETAQPLSRFDRFAADNREAFALIGALPEQEIVAEERRLAAEVTDILLSLKPLMVEGVSRLEIQEHVLQQLDSRQLLPALVGYKGYPAAVPVSVNAELISCLPSEKLLPASALVKVEVVVSSRKGYGAQSWTFATPDASTEQLRLLSAAKDALEQGLRQMRGGESLGAIGSAIQEVLDAQGFSAVVEYCGYGMGRQRIQAPQVLGYRVAGRSEPMVAGQVLNVQVLAKAGNPHVRVMPNGWNVVAHDRCDAVVVSAMARVTEEGVERLSRFVD</sequence>
<dbReference type="Gene3D" id="3.90.230.10">
    <property type="entry name" value="Creatinase/methionine aminopeptidase superfamily"/>
    <property type="match status" value="1"/>
</dbReference>
<protein>
    <submittedName>
        <fullName evidence="2">Methionyl aminopeptidase</fullName>
    </submittedName>
</protein>
<name>A0A1H4K8V6_9PSED</name>
<dbReference type="AlphaFoldDB" id="A0A1H4K8V6"/>
<evidence type="ECO:0000313" key="3">
    <source>
        <dbReference type="Proteomes" id="UP000198982"/>
    </source>
</evidence>
<dbReference type="GO" id="GO:0005829">
    <property type="term" value="C:cytosol"/>
    <property type="evidence" value="ECO:0007669"/>
    <property type="project" value="TreeGrafter"/>
</dbReference>
<evidence type="ECO:0000313" key="2">
    <source>
        <dbReference type="EMBL" id="SEB54726.1"/>
    </source>
</evidence>
<dbReference type="EMBL" id="FNTJ01000001">
    <property type="protein sequence ID" value="SEB54726.1"/>
    <property type="molecule type" value="Genomic_DNA"/>
</dbReference>
<dbReference type="PANTHER" id="PTHR43330">
    <property type="entry name" value="METHIONINE AMINOPEPTIDASE"/>
    <property type="match status" value="1"/>
</dbReference>
<dbReference type="Proteomes" id="UP000198982">
    <property type="component" value="Unassembled WGS sequence"/>
</dbReference>
<keyword evidence="3" id="KW-1185">Reference proteome</keyword>
<proteinExistence type="predicted"/>